<reference evidence="1" key="1">
    <citation type="journal article" date="2020" name="Stud. Mycol.">
        <title>101 Dothideomycetes genomes: a test case for predicting lifestyles and emergence of pathogens.</title>
        <authorList>
            <person name="Haridas S."/>
            <person name="Albert R."/>
            <person name="Binder M."/>
            <person name="Bloem J."/>
            <person name="Labutti K."/>
            <person name="Salamov A."/>
            <person name="Andreopoulos B."/>
            <person name="Baker S."/>
            <person name="Barry K."/>
            <person name="Bills G."/>
            <person name="Bluhm B."/>
            <person name="Cannon C."/>
            <person name="Castanera R."/>
            <person name="Culley D."/>
            <person name="Daum C."/>
            <person name="Ezra D."/>
            <person name="Gonzalez J."/>
            <person name="Henrissat B."/>
            <person name="Kuo A."/>
            <person name="Liang C."/>
            <person name="Lipzen A."/>
            <person name="Lutzoni F."/>
            <person name="Magnuson J."/>
            <person name="Mondo S."/>
            <person name="Nolan M."/>
            <person name="Ohm R."/>
            <person name="Pangilinan J."/>
            <person name="Park H.-J."/>
            <person name="Ramirez L."/>
            <person name="Alfaro M."/>
            <person name="Sun H."/>
            <person name="Tritt A."/>
            <person name="Yoshinaga Y."/>
            <person name="Zwiers L.-H."/>
            <person name="Turgeon B."/>
            <person name="Goodwin S."/>
            <person name="Spatafora J."/>
            <person name="Crous P."/>
            <person name="Grigoriev I."/>
        </authorList>
    </citation>
    <scope>NUCLEOTIDE SEQUENCE</scope>
    <source>
        <strain evidence="1">CBS 525.71</strain>
    </source>
</reference>
<protein>
    <submittedName>
        <fullName evidence="1">Glutathione S-transferase</fullName>
    </submittedName>
</protein>
<gene>
    <name evidence="1" type="ORF">BU25DRAFT_416368</name>
</gene>
<organism evidence="1 2">
    <name type="scientific">Macroventuria anomochaeta</name>
    <dbReference type="NCBI Taxonomy" id="301207"/>
    <lineage>
        <taxon>Eukaryota</taxon>
        <taxon>Fungi</taxon>
        <taxon>Dikarya</taxon>
        <taxon>Ascomycota</taxon>
        <taxon>Pezizomycotina</taxon>
        <taxon>Dothideomycetes</taxon>
        <taxon>Pleosporomycetidae</taxon>
        <taxon>Pleosporales</taxon>
        <taxon>Pleosporineae</taxon>
        <taxon>Didymellaceae</taxon>
        <taxon>Macroventuria</taxon>
    </lineage>
</organism>
<keyword evidence="2" id="KW-1185">Reference proteome</keyword>
<dbReference type="Proteomes" id="UP000799754">
    <property type="component" value="Unassembled WGS sequence"/>
</dbReference>
<name>A0ACB6RJ36_9PLEO</name>
<proteinExistence type="predicted"/>
<accession>A0ACB6RJ36</accession>
<dbReference type="EMBL" id="MU006762">
    <property type="protein sequence ID" value="KAF2621113.1"/>
    <property type="molecule type" value="Genomic_DNA"/>
</dbReference>
<evidence type="ECO:0000313" key="2">
    <source>
        <dbReference type="Proteomes" id="UP000799754"/>
    </source>
</evidence>
<sequence>MSKPLTLISATPSAYARMNRIAFSLKGIPFKVQNEIPWESKTITPQYNPLEKLPILLFPDNRPPVYESAHIQNYIVEKYASVGPLLLPGDLDGNLLAKQIVALSVGCMDALVLSGWEMRRKKEQQSQKWIERQIRKVDGSMRAFNDYVEAANGRPYVLGKEISIADIGIACAVGGIDFVGLRPGWQRQYPALSEYCGRLDRLKEFQDTKPIMFNITEQVV</sequence>
<evidence type="ECO:0000313" key="1">
    <source>
        <dbReference type="EMBL" id="KAF2621113.1"/>
    </source>
</evidence>
<comment type="caution">
    <text evidence="1">The sequence shown here is derived from an EMBL/GenBank/DDBJ whole genome shotgun (WGS) entry which is preliminary data.</text>
</comment>